<gene>
    <name evidence="2" type="ORF">TH30_19550</name>
</gene>
<dbReference type="RefSeq" id="WP_114099682.1">
    <property type="nucleotide sequence ID" value="NZ_JPWI01000015.1"/>
</dbReference>
<protein>
    <submittedName>
        <fullName evidence="2">Uncharacterized protein</fullName>
    </submittedName>
</protein>
<name>A0A367WP36_9PROT</name>
<feature type="transmembrane region" description="Helical" evidence="1">
    <location>
        <begin position="102"/>
        <end position="118"/>
    </location>
</feature>
<feature type="transmembrane region" description="Helical" evidence="1">
    <location>
        <begin position="124"/>
        <end position="141"/>
    </location>
</feature>
<reference evidence="2 3" key="1">
    <citation type="submission" date="2014-07" db="EMBL/GenBank/DDBJ databases">
        <title>Draft genome sequence of Thalassospira profundimaris PR54-5.</title>
        <authorList>
            <person name="Lai Q."/>
            <person name="Shao Z."/>
        </authorList>
    </citation>
    <scope>NUCLEOTIDE SEQUENCE [LARGE SCALE GENOMIC DNA]</scope>
    <source>
        <strain evidence="2 3">PR54-5</strain>
    </source>
</reference>
<evidence type="ECO:0000313" key="3">
    <source>
        <dbReference type="Proteomes" id="UP000252255"/>
    </source>
</evidence>
<comment type="caution">
    <text evidence="2">The sequence shown here is derived from an EMBL/GenBank/DDBJ whole genome shotgun (WGS) entry which is preliminary data.</text>
</comment>
<evidence type="ECO:0000313" key="2">
    <source>
        <dbReference type="EMBL" id="RCK43214.1"/>
    </source>
</evidence>
<evidence type="ECO:0000256" key="1">
    <source>
        <dbReference type="SAM" id="Phobius"/>
    </source>
</evidence>
<dbReference type="EMBL" id="JPWI01000015">
    <property type="protein sequence ID" value="RCK43214.1"/>
    <property type="molecule type" value="Genomic_DNA"/>
</dbReference>
<dbReference type="Proteomes" id="UP000252255">
    <property type="component" value="Unassembled WGS sequence"/>
</dbReference>
<proteinExistence type="predicted"/>
<organism evidence="2 3">
    <name type="scientific">Thalassospira profundimaris</name>
    <dbReference type="NCBI Taxonomy" id="502049"/>
    <lineage>
        <taxon>Bacteria</taxon>
        <taxon>Pseudomonadati</taxon>
        <taxon>Pseudomonadota</taxon>
        <taxon>Alphaproteobacteria</taxon>
        <taxon>Rhodospirillales</taxon>
        <taxon>Thalassospiraceae</taxon>
        <taxon>Thalassospira</taxon>
    </lineage>
</organism>
<dbReference type="AlphaFoldDB" id="A0A367WP36"/>
<sequence>MTDQEYGITREEEARHTALQEISRPPKDDDIPVVLADITDWMKRQGAVLTHEDSYQLQSQILQLGQPGYYPWLIRAFADCARIAREKPVRDLRKEKKSRDSFQLLCFILAVCLGAISFMPTNPWVYACALPPGLISLWFLIKQARGK</sequence>
<keyword evidence="1" id="KW-0472">Membrane</keyword>
<accession>A0A367WP36</accession>
<keyword evidence="1" id="KW-1133">Transmembrane helix</keyword>
<keyword evidence="1" id="KW-0812">Transmembrane</keyword>